<evidence type="ECO:0000256" key="1">
    <source>
        <dbReference type="SAM" id="MobiDB-lite"/>
    </source>
</evidence>
<name>A0A5A8E0P5_CAFRO</name>
<gene>
    <name evidence="3" type="ORF">FNF28_00823</name>
</gene>
<dbReference type="GO" id="GO:0035091">
    <property type="term" value="F:phosphatidylinositol binding"/>
    <property type="evidence" value="ECO:0007669"/>
    <property type="project" value="InterPro"/>
</dbReference>
<feature type="domain" description="PX" evidence="2">
    <location>
        <begin position="1"/>
        <end position="128"/>
    </location>
</feature>
<protein>
    <recommendedName>
        <fullName evidence="2">PX domain-containing protein</fullName>
    </recommendedName>
</protein>
<feature type="compositionally biased region" description="Low complexity" evidence="1">
    <location>
        <begin position="231"/>
        <end position="248"/>
    </location>
</feature>
<dbReference type="InterPro" id="IPR036871">
    <property type="entry name" value="PX_dom_sf"/>
</dbReference>
<dbReference type="SUPFAM" id="SSF64268">
    <property type="entry name" value="PX domain"/>
    <property type="match status" value="1"/>
</dbReference>
<feature type="compositionally biased region" description="Polar residues" evidence="1">
    <location>
        <begin position="845"/>
        <end position="865"/>
    </location>
</feature>
<sequence>MVSVRIPVTTAKIDERGSKFTAYTIRVELDPAIAGTLTARSWQFLRRYRELHSLHTDLQAHVAEQYQGTAGARLPPFPHKRLLNLMDPIFVQERHAQLDNYLRVVASMRIAWACNSLVRFLDGGTGILAGKAAGHVDASARRFARGVGAASVASALGGASVIGGGSILGGTSIGSAMTQATPEIFVRAPLDDAAALRGIRSLASESSDPRLADRERAASASTRGLGGVPVMGGAPSPAPAPGSFSGMGTDDRGSADDGTGSFWDDRDDSMSRGAPPALAVRAPSPSAVPDHMLDQVAAFSPHSVAAIGETMARALGVDEAGSAAAVRNRDQLLRQQLRQSQRPQRGHDRRGGSAATSLSGRGDAARLGPLASPRDRTPWHLIEAGSIDDAMVAGEAAVAVARSVLQGGDQSEASAPALRSIKALSDVCGAVLAALEPTPLLAASRTSVAAAVAAIVHAATEVMVIDSMATSSSSSGVLGSWGLEAAAPPPAVLRLRVDGIAVTVTANDTRGLALASLIRCVNARIGHEDAFVRALQLMRAALQSGAGASASAGPGADGTSTVGSGGGPHGCDDEDDPDPAHGGVGGAGAPHRGLLDDGREPPLALLVVCLINVFAQRGASRLVPVVAASWALLALVRFDAATEALALGGPLPLAAVPAALSAIAASQCVEGREAPALCPPPGSADEALVVRSLAGVEGVQSTRSCSGSSFSAGLSPQAKQSSAGQGDQPPRRRSGARGHRGSRDRGAGGAGSRRTAVPWRGPGSLMAHVMRAVTGPQKGRGGGSGGGGGGGGGRGRSSSGPFGEAGGGGKFSRERREPSGESSKSGGNRSSPVSDAGTAKKHRGSSSTQGGSVETSVRLKASSQPPRLVATAPWLSEAAGEPREAFDASEALPPLSETLAPAKDVADPDSALAQSARLVDAEVSIAGLLDVVVDTLRRRGPIKVGELGKQLHDQGGARRAIGEVKARHGGLKRFLEVAGEAAGIIMCQNHQFNPDVRLKEHPAPPEPEASSPDVEPKTAAAHAPEAAAPAAADLAGRESAAAASTPPEAGPEAGGGAAEPPTAAPGADQTTPVRAATTDGTAAGAETSEAGQRAISAVASAASTASHEPAGVGTGAEDQAGDVTGGRELQPRQSTAGDDDDQGGDGDGDACPWEGDGAGQSGGGGDAGNGASDAGAGDDSSPTKKRRRRGRGKRGGVKHSKKPAGGKDGDDGDEEAGLQPTAAAGAADAATEPATEMAPPASTGAGETCSASVPGEAGAAPPGASVAGSQGHPLPPFLHHLHQQHHHHHHSASSGTPPPPIALRQDTSRSARASSAFPDDSGQLFSAPNRRTMSDFGVVTTPVMGQSPNAGAATPPFGGDASPQHQLRQASKSQLLEPVSERDDLGLSGHGRHLSGVDDGRVPYAESVPLSLGASPGVSGRDEGQRWGSDAALSLGREPSGIWGDDALTRGREASILSLGGAIGDDGVHSPLESAMFGVAGGASLDPDSISGFDGIRSGLTGHEAGAQSSPLHIRASSDSFDATAAGQATTGRPTATTLAPPGGGLHPSPAPTTHGGTSSKPSPLLRSGRSELAPAEQRGAVHLAHEGSRRQLSLPHAPEAPLR</sequence>
<feature type="compositionally biased region" description="Basic residues" evidence="1">
    <location>
        <begin position="731"/>
        <end position="740"/>
    </location>
</feature>
<feature type="compositionally biased region" description="Gly residues" evidence="1">
    <location>
        <begin position="1156"/>
        <end position="1168"/>
    </location>
</feature>
<dbReference type="Pfam" id="PF00787">
    <property type="entry name" value="PX"/>
    <property type="match status" value="1"/>
</dbReference>
<feature type="compositionally biased region" description="Low complexity" evidence="1">
    <location>
        <begin position="1058"/>
        <end position="1067"/>
    </location>
</feature>
<dbReference type="Gene3D" id="3.30.1520.10">
    <property type="entry name" value="Phox-like domain"/>
    <property type="match status" value="1"/>
</dbReference>
<dbReference type="Proteomes" id="UP000324907">
    <property type="component" value="Unassembled WGS sequence"/>
</dbReference>
<feature type="region of interest" description="Disordered" evidence="1">
    <location>
        <begin position="995"/>
        <end position="1378"/>
    </location>
</feature>
<feature type="compositionally biased region" description="Low complexity" evidence="1">
    <location>
        <begin position="1169"/>
        <end position="1180"/>
    </location>
</feature>
<reference evidence="3 4" key="1">
    <citation type="submission" date="2019-07" db="EMBL/GenBank/DDBJ databases">
        <title>Genomes of Cafeteria roenbergensis.</title>
        <authorList>
            <person name="Fischer M.G."/>
            <person name="Hackl T."/>
            <person name="Roman M."/>
        </authorList>
    </citation>
    <scope>NUCLEOTIDE SEQUENCE [LARGE SCALE GENOMIC DNA]</scope>
    <source>
        <strain evidence="3 4">RCC970-E3</strain>
    </source>
</reference>
<dbReference type="InterPro" id="IPR001683">
    <property type="entry name" value="PX_dom"/>
</dbReference>
<feature type="compositionally biased region" description="Low complexity" evidence="1">
    <location>
        <begin position="548"/>
        <end position="560"/>
    </location>
</feature>
<comment type="caution">
    <text evidence="3">The sequence shown here is derived from an EMBL/GenBank/DDBJ whole genome shotgun (WGS) entry which is preliminary data.</text>
</comment>
<dbReference type="SMART" id="SM00312">
    <property type="entry name" value="PX"/>
    <property type="match status" value="1"/>
</dbReference>
<evidence type="ECO:0000313" key="4">
    <source>
        <dbReference type="Proteomes" id="UP000324907"/>
    </source>
</evidence>
<feature type="compositionally biased region" description="Gly residues" evidence="1">
    <location>
        <begin position="778"/>
        <end position="795"/>
    </location>
</feature>
<dbReference type="PROSITE" id="PS50195">
    <property type="entry name" value="PX"/>
    <property type="match status" value="1"/>
</dbReference>
<feature type="compositionally biased region" description="Polar residues" evidence="1">
    <location>
        <begin position="1363"/>
        <end position="1374"/>
    </location>
</feature>
<feature type="compositionally biased region" description="Basic residues" evidence="1">
    <location>
        <begin position="1279"/>
        <end position="1291"/>
    </location>
</feature>
<feature type="compositionally biased region" description="Acidic residues" evidence="1">
    <location>
        <begin position="1137"/>
        <end position="1148"/>
    </location>
</feature>
<feature type="region of interest" description="Disordered" evidence="1">
    <location>
        <begin position="337"/>
        <end position="375"/>
    </location>
</feature>
<dbReference type="EMBL" id="VLTL01000007">
    <property type="protein sequence ID" value="KAA0171332.1"/>
    <property type="molecule type" value="Genomic_DNA"/>
</dbReference>
<evidence type="ECO:0000313" key="3">
    <source>
        <dbReference type="EMBL" id="KAA0171332.1"/>
    </source>
</evidence>
<evidence type="ECO:0000259" key="2">
    <source>
        <dbReference type="PROSITE" id="PS50195"/>
    </source>
</evidence>
<proteinExistence type="predicted"/>
<organism evidence="3 4">
    <name type="scientific">Cafeteria roenbergensis</name>
    <name type="common">Marine flagellate</name>
    <dbReference type="NCBI Taxonomy" id="33653"/>
    <lineage>
        <taxon>Eukaryota</taxon>
        <taxon>Sar</taxon>
        <taxon>Stramenopiles</taxon>
        <taxon>Bigyra</taxon>
        <taxon>Opalozoa</taxon>
        <taxon>Bicosoecida</taxon>
        <taxon>Cafeteriaceae</taxon>
        <taxon>Cafeteria</taxon>
    </lineage>
</organism>
<feature type="region of interest" description="Disordered" evidence="1">
    <location>
        <begin position="1521"/>
        <end position="1604"/>
    </location>
</feature>
<feature type="compositionally biased region" description="Basic residues" evidence="1">
    <location>
        <begin position="1183"/>
        <end position="1204"/>
    </location>
</feature>
<feature type="compositionally biased region" description="Polar residues" evidence="1">
    <location>
        <begin position="1521"/>
        <end position="1538"/>
    </location>
</feature>
<feature type="compositionally biased region" description="Basic and acidic residues" evidence="1">
    <location>
        <begin position="207"/>
        <end position="217"/>
    </location>
</feature>
<feature type="region of interest" description="Disordered" evidence="1">
    <location>
        <begin position="548"/>
        <end position="593"/>
    </location>
</feature>
<feature type="compositionally biased region" description="Low complexity" evidence="1">
    <location>
        <begin position="1250"/>
        <end position="1272"/>
    </location>
</feature>
<feature type="compositionally biased region" description="Low complexity" evidence="1">
    <location>
        <begin position="1019"/>
        <end position="1051"/>
    </location>
</feature>
<feature type="compositionally biased region" description="Low complexity" evidence="1">
    <location>
        <begin position="1075"/>
        <end position="1106"/>
    </location>
</feature>
<feature type="compositionally biased region" description="Low complexity" evidence="1">
    <location>
        <begin position="704"/>
        <end position="715"/>
    </location>
</feature>
<feature type="region of interest" description="Disordered" evidence="1">
    <location>
        <begin position="204"/>
        <end position="286"/>
    </location>
</feature>
<feature type="region of interest" description="Disordered" evidence="1">
    <location>
        <begin position="704"/>
        <end position="868"/>
    </location>
</feature>
<accession>A0A5A8E0P5</accession>
<dbReference type="CDD" id="cd06093">
    <property type="entry name" value="PX_domain"/>
    <property type="match status" value="1"/>
</dbReference>
<feature type="compositionally biased region" description="Low complexity" evidence="1">
    <location>
        <begin position="1220"/>
        <end position="1243"/>
    </location>
</feature>